<evidence type="ECO:0000313" key="3">
    <source>
        <dbReference type="Proteomes" id="UP000325684"/>
    </source>
</evidence>
<reference evidence="2 3" key="1">
    <citation type="journal article" date="2019" name="Microorganisms">
        <title>Genome Insights into the Novel Species Microvirga brassicacearum, a Rapeseed Endophyte with Biotechnological Potential.</title>
        <authorList>
            <person name="Jimenez-Gomez A."/>
            <person name="Saati-Santamaria Z."/>
            <person name="Igual J.M."/>
            <person name="Rivas R."/>
            <person name="Mateos P.F."/>
            <person name="Garcia-Fraile P."/>
        </authorList>
    </citation>
    <scope>NUCLEOTIDE SEQUENCE [LARGE SCALE GENOMIC DNA]</scope>
    <source>
        <strain evidence="2 3">CDVBN77</strain>
    </source>
</reference>
<name>A0A5N3P5C5_9HYPH</name>
<accession>A0A5N3P5C5</accession>
<evidence type="ECO:0008006" key="4">
    <source>
        <dbReference type="Google" id="ProtNLM"/>
    </source>
</evidence>
<organism evidence="2 3">
    <name type="scientific">Microvirga brassicacearum</name>
    <dbReference type="NCBI Taxonomy" id="2580413"/>
    <lineage>
        <taxon>Bacteria</taxon>
        <taxon>Pseudomonadati</taxon>
        <taxon>Pseudomonadota</taxon>
        <taxon>Alphaproteobacteria</taxon>
        <taxon>Hyphomicrobiales</taxon>
        <taxon>Methylobacteriaceae</taxon>
        <taxon>Microvirga</taxon>
    </lineage>
</organism>
<dbReference type="Proteomes" id="UP000325684">
    <property type="component" value="Unassembled WGS sequence"/>
</dbReference>
<keyword evidence="1" id="KW-0732">Signal</keyword>
<dbReference type="Gene3D" id="3.40.1000.10">
    <property type="entry name" value="Mog1/PsbP, alpha/beta/alpha sandwich"/>
    <property type="match status" value="1"/>
</dbReference>
<feature type="chain" id="PRO_5024374442" description="DUF1795 domain-containing protein" evidence="1">
    <location>
        <begin position="21"/>
        <end position="162"/>
    </location>
</feature>
<feature type="signal peptide" evidence="1">
    <location>
        <begin position="1"/>
        <end position="20"/>
    </location>
</feature>
<keyword evidence="3" id="KW-1185">Reference proteome</keyword>
<evidence type="ECO:0000313" key="2">
    <source>
        <dbReference type="EMBL" id="KAB0264947.1"/>
    </source>
</evidence>
<gene>
    <name evidence="2" type="ORF">FEZ63_20650</name>
</gene>
<protein>
    <recommendedName>
        <fullName evidence="4">DUF1795 domain-containing protein</fullName>
    </recommendedName>
</protein>
<comment type="caution">
    <text evidence="2">The sequence shown here is derived from an EMBL/GenBank/DDBJ whole genome shotgun (WGS) entry which is preliminary data.</text>
</comment>
<dbReference type="AlphaFoldDB" id="A0A5N3P5C5"/>
<dbReference type="RefSeq" id="WP_150948039.1">
    <property type="nucleotide sequence ID" value="NZ_VCMV01000052.1"/>
</dbReference>
<dbReference type="EMBL" id="VCMV01000052">
    <property type="protein sequence ID" value="KAB0264947.1"/>
    <property type="molecule type" value="Genomic_DNA"/>
</dbReference>
<evidence type="ECO:0000256" key="1">
    <source>
        <dbReference type="SAM" id="SignalP"/>
    </source>
</evidence>
<dbReference type="OrthoDB" id="8159080at2"/>
<proteinExistence type="predicted"/>
<sequence>MKKLLLSFAVLSMLATPLSAKNFAVPDKDPAATLTVPDNWKVEEIEYGFSAQSPGDDVFFSMEYASKKKLDGMMKTNEAWMKDNDIDFSKKPEEREMDFNGISGTVLRYDTTDANGPTLVDFVLLPAGKNRVVMLTLWGSETERKKHKAAITSIMESVRPIN</sequence>